<reference key="1">
    <citation type="submission" date="2017-08" db="EMBL/GenBank/DDBJ databases">
        <title>A dynamic microbial community with high functional redundancy inhabits the cold, oxic subseafloor aquifer.</title>
        <authorList>
            <person name="Tully B.J."/>
            <person name="Wheat C.G."/>
            <person name="Glazer B.T."/>
            <person name="Huber J.A."/>
        </authorList>
    </citation>
    <scope>NUCLEOTIDE SEQUENCE [LARGE SCALE GENOMIC DNA]</scope>
</reference>
<dbReference type="AlphaFoldDB" id="A0A2A4Z8X9"/>
<protein>
    <submittedName>
        <fullName evidence="1">Uncharacterized protein</fullName>
    </submittedName>
</protein>
<organism evidence="1">
    <name type="scientific">OCS116 cluster bacterium</name>
    <dbReference type="NCBI Taxonomy" id="2030921"/>
    <lineage>
        <taxon>Bacteria</taxon>
        <taxon>Pseudomonadati</taxon>
        <taxon>Pseudomonadota</taxon>
        <taxon>Alphaproteobacteria</taxon>
        <taxon>OCS116 cluster</taxon>
    </lineage>
</organism>
<sequence length="65" mass="7315">MPEILIVAIASMGAYKAYKWFAKKMRTAQNVVTEAGSVAERAKMAIKDMPKLKRDPVTGIYRLKK</sequence>
<proteinExistence type="predicted"/>
<comment type="caution">
    <text evidence="1">The sequence shown here is derived from an EMBL/GenBank/DDBJ whole genome shotgun (WGS) entry which is preliminary data.</text>
</comment>
<accession>A0A2A4Z8X9</accession>
<gene>
    <name evidence="1" type="ORF">COB13_02255</name>
</gene>
<name>A0A2A4Z8X9_9PROT</name>
<reference evidence="1" key="2">
    <citation type="journal article" date="2018" name="ISME J.">
        <title>A dynamic microbial community with high functional redundancy inhabits the cold, oxic subseafloor aquifer.</title>
        <authorList>
            <person name="Tully B.J."/>
            <person name="Wheat C.G."/>
            <person name="Glazer B.T."/>
            <person name="Huber J.A."/>
        </authorList>
    </citation>
    <scope>NUCLEOTIDE SEQUENCE</scope>
    <source>
        <strain evidence="1">NORP83</strain>
    </source>
</reference>
<dbReference type="EMBL" id="NVUS01000002">
    <property type="protein sequence ID" value="PCJ03467.1"/>
    <property type="molecule type" value="Genomic_DNA"/>
</dbReference>
<evidence type="ECO:0000313" key="1">
    <source>
        <dbReference type="EMBL" id="PCJ03467.1"/>
    </source>
</evidence>